<feature type="transmembrane region" description="Helical" evidence="20">
    <location>
        <begin position="110"/>
        <end position="127"/>
    </location>
</feature>
<evidence type="ECO:0000256" key="4">
    <source>
        <dbReference type="ARBA" id="ARBA00022516"/>
    </source>
</evidence>
<protein>
    <recommendedName>
        <fullName evidence="18">Delta(14)-sterol reductase</fullName>
        <ecNumber evidence="3">1.3.1.70</ecNumber>
    </recommendedName>
    <alternativeName>
        <fullName evidence="15">C-14 sterol reductase</fullName>
    </alternativeName>
    <alternativeName>
        <fullName evidence="16">Sterol C14-reductase</fullName>
    </alternativeName>
</protein>
<feature type="transmembrane region" description="Helical" evidence="20">
    <location>
        <begin position="285"/>
        <end position="304"/>
    </location>
</feature>
<dbReference type="FunFam" id="1.20.120.1630:FF:000011">
    <property type="entry name" value="Delta(14)-sterol reductase"/>
    <property type="match status" value="1"/>
</dbReference>
<dbReference type="EC" id="1.3.1.70" evidence="3"/>
<accession>A0A2X0N4R5</accession>
<comment type="subcellular location">
    <subcellularLocation>
        <location evidence="1">Membrane</location>
        <topology evidence="1">Multi-pass membrane protein</topology>
    </subcellularLocation>
</comment>
<evidence type="ECO:0000256" key="20">
    <source>
        <dbReference type="SAM" id="Phobius"/>
    </source>
</evidence>
<evidence type="ECO:0000256" key="8">
    <source>
        <dbReference type="ARBA" id="ARBA00022989"/>
    </source>
</evidence>
<dbReference type="PANTHER" id="PTHR21257">
    <property type="entry name" value="DELTA(14)-STEROL REDUCTASE"/>
    <property type="match status" value="1"/>
</dbReference>
<evidence type="ECO:0000256" key="19">
    <source>
        <dbReference type="SAM" id="MobiDB-lite"/>
    </source>
</evidence>
<evidence type="ECO:0000256" key="17">
    <source>
        <dbReference type="ARBA" id="ARBA00060577"/>
    </source>
</evidence>
<dbReference type="Gene3D" id="1.20.120.1630">
    <property type="match status" value="1"/>
</dbReference>
<keyword evidence="13" id="KW-1207">Sterol metabolism</keyword>
<evidence type="ECO:0000313" key="22">
    <source>
        <dbReference type="Proteomes" id="UP000249464"/>
    </source>
</evidence>
<feature type="transmembrane region" description="Helical" evidence="20">
    <location>
        <begin position="443"/>
        <end position="468"/>
    </location>
</feature>
<evidence type="ECO:0000256" key="10">
    <source>
        <dbReference type="ARBA" id="ARBA00023011"/>
    </source>
</evidence>
<evidence type="ECO:0000256" key="1">
    <source>
        <dbReference type="ARBA" id="ARBA00004141"/>
    </source>
</evidence>
<name>A0A2X0N4R5_9BASI</name>
<dbReference type="STRING" id="796604.A0A2X0N4R5"/>
<dbReference type="Pfam" id="PF01222">
    <property type="entry name" value="ERG4_ERG24"/>
    <property type="match status" value="1"/>
</dbReference>
<keyword evidence="14" id="KW-0753">Steroid metabolism</keyword>
<dbReference type="GO" id="GO:0050613">
    <property type="term" value="F:Delta14-sterol reductase activity"/>
    <property type="evidence" value="ECO:0007669"/>
    <property type="project" value="UniProtKB-EC"/>
</dbReference>
<keyword evidence="5 20" id="KW-0812">Transmembrane</keyword>
<comment type="similarity">
    <text evidence="2">Belongs to the ERG4/ERG24 family.</text>
</comment>
<keyword evidence="10" id="KW-0756">Sterol biosynthesis</keyword>
<evidence type="ECO:0000256" key="6">
    <source>
        <dbReference type="ARBA" id="ARBA00022857"/>
    </source>
</evidence>
<evidence type="ECO:0000256" key="12">
    <source>
        <dbReference type="ARBA" id="ARBA00023136"/>
    </source>
</evidence>
<dbReference type="PROSITE" id="PS01018">
    <property type="entry name" value="STEROL_REDUCT_2"/>
    <property type="match status" value="1"/>
</dbReference>
<dbReference type="PANTHER" id="PTHR21257:SF52">
    <property type="entry name" value="DELTA(14)-STEROL REDUCTASE TM7SF2"/>
    <property type="match status" value="1"/>
</dbReference>
<gene>
    <name evidence="21" type="primary">BQ5605_C028g10514</name>
    <name evidence="21" type="ORF">BQ5605_C028G10514</name>
</gene>
<feature type="transmembrane region" description="Helical" evidence="20">
    <location>
        <begin position="147"/>
        <end position="166"/>
    </location>
</feature>
<feature type="transmembrane region" description="Helical" evidence="20">
    <location>
        <begin position="316"/>
        <end position="335"/>
    </location>
</feature>
<evidence type="ECO:0000256" key="18">
    <source>
        <dbReference type="ARBA" id="ARBA00069705"/>
    </source>
</evidence>
<dbReference type="EMBL" id="FQNC01000080">
    <property type="protein sequence ID" value="SGZ12575.1"/>
    <property type="molecule type" value="Genomic_DNA"/>
</dbReference>
<sequence length="502" mass="56280">MVATRSSSAASTPNKAAATSLTPKPPSSGSPSATGYEPAPRSTSYEFGGPIGALGVTLAVPFFAYWLTFACTAQQCPSWPMSSFLDFHGQGFQRMTTSQFYRDLFSKEASIAYGLWYLWTVVCWAVLPGDQVQGVELRDGSRLTYTLNAFATMVLTLVLVATVTYTQGLKPLLFIVENYVQLISAAILMSVVQALFVHVQSHQKEVSETLGAPRGYLKQPMLALGGNTDSGFYNWFIGRGLNPRIGSFDIKSFNELRPGMILWIVIDLAMIAYQYHTIGRVTDSILLVVAFHSCYVFDALYYEAAILTTMDITTDGFGFMLSVGDLLWVPFTYSTSTRYLALHPNDLGPVKTVLIIGLQFLGYWIFRSSNSEKYEFRKGNNPKSECTSPVGSFVQKPDTMRSVVVCAPDLSFLQTERGTKLLTSGWWGLSRHPNYMGDWFMSWAWSLPSGFSSLVPYFYVIFFAILLIHRGMRDDEACAHKYKKDWETYKEIVKWRIIPYVH</sequence>
<evidence type="ECO:0000256" key="3">
    <source>
        <dbReference type="ARBA" id="ARBA00012413"/>
    </source>
</evidence>
<keyword evidence="11" id="KW-0443">Lipid metabolism</keyword>
<keyword evidence="7" id="KW-0752">Steroid biosynthesis</keyword>
<dbReference type="InterPro" id="IPR018083">
    <property type="entry name" value="Sterol_reductase_CS"/>
</dbReference>
<evidence type="ECO:0000256" key="2">
    <source>
        <dbReference type="ARBA" id="ARBA00005402"/>
    </source>
</evidence>
<feature type="transmembrane region" description="Helical" evidence="20">
    <location>
        <begin position="256"/>
        <end position="273"/>
    </location>
</feature>
<keyword evidence="6" id="KW-0521">NADP</keyword>
<feature type="transmembrane region" description="Helical" evidence="20">
    <location>
        <begin position="178"/>
        <end position="199"/>
    </location>
</feature>
<evidence type="ECO:0000256" key="13">
    <source>
        <dbReference type="ARBA" id="ARBA00023166"/>
    </source>
</evidence>
<evidence type="ECO:0000256" key="16">
    <source>
        <dbReference type="ARBA" id="ARBA00031227"/>
    </source>
</evidence>
<keyword evidence="12 20" id="KW-0472">Membrane</keyword>
<keyword evidence="4" id="KW-0444">Lipid biosynthesis</keyword>
<evidence type="ECO:0000256" key="7">
    <source>
        <dbReference type="ARBA" id="ARBA00022955"/>
    </source>
</evidence>
<feature type="region of interest" description="Disordered" evidence="19">
    <location>
        <begin position="1"/>
        <end position="37"/>
    </location>
</feature>
<comment type="pathway">
    <text evidence="17">Steroid biosynthesis.</text>
</comment>
<feature type="transmembrane region" description="Helical" evidence="20">
    <location>
        <begin position="51"/>
        <end position="73"/>
    </location>
</feature>
<keyword evidence="9" id="KW-0560">Oxidoreductase</keyword>
<keyword evidence="22" id="KW-1185">Reference proteome</keyword>
<evidence type="ECO:0000256" key="5">
    <source>
        <dbReference type="ARBA" id="ARBA00022692"/>
    </source>
</evidence>
<dbReference type="GO" id="GO:0005789">
    <property type="term" value="C:endoplasmic reticulum membrane"/>
    <property type="evidence" value="ECO:0007669"/>
    <property type="project" value="TreeGrafter"/>
</dbReference>
<evidence type="ECO:0000256" key="9">
    <source>
        <dbReference type="ARBA" id="ARBA00023002"/>
    </source>
</evidence>
<dbReference type="GO" id="GO:0006696">
    <property type="term" value="P:ergosterol biosynthetic process"/>
    <property type="evidence" value="ECO:0007669"/>
    <property type="project" value="TreeGrafter"/>
</dbReference>
<evidence type="ECO:0000256" key="15">
    <source>
        <dbReference type="ARBA" id="ARBA00030165"/>
    </source>
</evidence>
<evidence type="ECO:0000313" key="21">
    <source>
        <dbReference type="EMBL" id="SGZ12575.1"/>
    </source>
</evidence>
<feature type="transmembrane region" description="Helical" evidence="20">
    <location>
        <begin position="347"/>
        <end position="366"/>
    </location>
</feature>
<dbReference type="AlphaFoldDB" id="A0A2X0N4R5"/>
<reference evidence="21 22" key="1">
    <citation type="submission" date="2016-11" db="EMBL/GenBank/DDBJ databases">
        <authorList>
            <person name="Jaros S."/>
            <person name="Januszkiewicz K."/>
            <person name="Wedrychowicz H."/>
        </authorList>
    </citation>
    <scope>NUCLEOTIDE SEQUENCE [LARGE SCALE GENOMIC DNA]</scope>
</reference>
<feature type="compositionally biased region" description="Polar residues" evidence="19">
    <location>
        <begin position="1"/>
        <end position="22"/>
    </location>
</feature>
<organism evidence="21 22">
    <name type="scientific">Microbotryum silenes-dioicae</name>
    <dbReference type="NCBI Taxonomy" id="796604"/>
    <lineage>
        <taxon>Eukaryota</taxon>
        <taxon>Fungi</taxon>
        <taxon>Dikarya</taxon>
        <taxon>Basidiomycota</taxon>
        <taxon>Pucciniomycotina</taxon>
        <taxon>Microbotryomycetes</taxon>
        <taxon>Microbotryales</taxon>
        <taxon>Microbotryaceae</taxon>
        <taxon>Microbotryum</taxon>
    </lineage>
</organism>
<dbReference type="InterPro" id="IPR001171">
    <property type="entry name" value="ERG24_DHCR-like"/>
</dbReference>
<evidence type="ECO:0000256" key="14">
    <source>
        <dbReference type="ARBA" id="ARBA00023221"/>
    </source>
</evidence>
<proteinExistence type="inferred from homology"/>
<dbReference type="Proteomes" id="UP000249464">
    <property type="component" value="Unassembled WGS sequence"/>
</dbReference>
<evidence type="ECO:0000256" key="11">
    <source>
        <dbReference type="ARBA" id="ARBA00023098"/>
    </source>
</evidence>
<keyword evidence="8 20" id="KW-1133">Transmembrane helix</keyword>